<dbReference type="Proteomes" id="UP000027195">
    <property type="component" value="Unassembled WGS sequence"/>
</dbReference>
<organism evidence="1 2">
    <name type="scientific">Botryobasidium botryosum (strain FD-172 SS1)</name>
    <dbReference type="NCBI Taxonomy" id="930990"/>
    <lineage>
        <taxon>Eukaryota</taxon>
        <taxon>Fungi</taxon>
        <taxon>Dikarya</taxon>
        <taxon>Basidiomycota</taxon>
        <taxon>Agaricomycotina</taxon>
        <taxon>Agaricomycetes</taxon>
        <taxon>Cantharellales</taxon>
        <taxon>Botryobasidiaceae</taxon>
        <taxon>Botryobasidium</taxon>
    </lineage>
</organism>
<gene>
    <name evidence="1" type="ORF">BOTBODRAFT_522030</name>
</gene>
<evidence type="ECO:0000313" key="1">
    <source>
        <dbReference type="EMBL" id="KDQ09614.1"/>
    </source>
</evidence>
<accession>A0A067M217</accession>
<evidence type="ECO:0000313" key="2">
    <source>
        <dbReference type="Proteomes" id="UP000027195"/>
    </source>
</evidence>
<dbReference type="EMBL" id="KL198076">
    <property type="protein sequence ID" value="KDQ09614.1"/>
    <property type="molecule type" value="Genomic_DNA"/>
</dbReference>
<dbReference type="PROSITE" id="PS51257">
    <property type="entry name" value="PROKAR_LIPOPROTEIN"/>
    <property type="match status" value="1"/>
</dbReference>
<dbReference type="HOGENOM" id="CLU_2589430_0_0_1"/>
<dbReference type="InParanoid" id="A0A067M217"/>
<reference evidence="2" key="1">
    <citation type="journal article" date="2014" name="Proc. Natl. Acad. Sci. U.S.A.">
        <title>Extensive sampling of basidiomycete genomes demonstrates inadequacy of the white-rot/brown-rot paradigm for wood decay fungi.</title>
        <authorList>
            <person name="Riley R."/>
            <person name="Salamov A.A."/>
            <person name="Brown D.W."/>
            <person name="Nagy L.G."/>
            <person name="Floudas D."/>
            <person name="Held B.W."/>
            <person name="Levasseur A."/>
            <person name="Lombard V."/>
            <person name="Morin E."/>
            <person name="Otillar R."/>
            <person name="Lindquist E.A."/>
            <person name="Sun H."/>
            <person name="LaButti K.M."/>
            <person name="Schmutz J."/>
            <person name="Jabbour D."/>
            <person name="Luo H."/>
            <person name="Baker S.E."/>
            <person name="Pisabarro A.G."/>
            <person name="Walton J.D."/>
            <person name="Blanchette R.A."/>
            <person name="Henrissat B."/>
            <person name="Martin F."/>
            <person name="Cullen D."/>
            <person name="Hibbett D.S."/>
            <person name="Grigoriev I.V."/>
        </authorList>
    </citation>
    <scope>NUCLEOTIDE SEQUENCE [LARGE SCALE GENOMIC DNA]</scope>
    <source>
        <strain evidence="2">FD-172 SS1</strain>
    </source>
</reference>
<protein>
    <submittedName>
        <fullName evidence="1">Uncharacterized protein</fullName>
    </submittedName>
</protein>
<keyword evidence="2" id="KW-1185">Reference proteome</keyword>
<proteinExistence type="predicted"/>
<name>A0A067M217_BOTB1</name>
<dbReference type="AlphaFoldDB" id="A0A067M217"/>
<sequence>MRTFRSFALLKRHRTSTSCTTASLPLITQACFACRATKGDSIKETLYHVHSSRFSPLSRLCYPCPKRGTLGIDLHDAFLR</sequence>